<dbReference type="EMBL" id="HBUF01072991">
    <property type="protein sequence ID" value="CAG6630254.1"/>
    <property type="molecule type" value="Transcribed_RNA"/>
</dbReference>
<evidence type="ECO:0000256" key="11">
    <source>
        <dbReference type="ARBA" id="ARBA00023004"/>
    </source>
</evidence>
<dbReference type="PANTHER" id="PTHR10869">
    <property type="entry name" value="PROLYL 4-HYDROXYLASE ALPHA SUBUNIT"/>
    <property type="match status" value="1"/>
</dbReference>
<keyword evidence="7" id="KW-0256">Endoplasmic reticulum</keyword>
<name>A0A8D8QET8_9HEMI</name>
<dbReference type="InterPro" id="IPR013547">
    <property type="entry name" value="P4H_N"/>
</dbReference>
<dbReference type="GO" id="GO:0031418">
    <property type="term" value="F:L-ascorbic acid binding"/>
    <property type="evidence" value="ECO:0007669"/>
    <property type="project" value="UniProtKB-KW"/>
</dbReference>
<dbReference type="InterPro" id="IPR045054">
    <property type="entry name" value="P4HA-like"/>
</dbReference>
<comment type="subcellular location">
    <subcellularLocation>
        <location evidence="3">Endoplasmic reticulum lumen</location>
    </subcellularLocation>
</comment>
<dbReference type="SMART" id="SM00702">
    <property type="entry name" value="P4Hc"/>
    <property type="match status" value="1"/>
</dbReference>
<dbReference type="PANTHER" id="PTHR10869:SF216">
    <property type="entry name" value="PROCOLLAGEN-PROLINE 4-DIOXYGENASE"/>
    <property type="match status" value="1"/>
</dbReference>
<reference evidence="15" key="1">
    <citation type="submission" date="2021-05" db="EMBL/GenBank/DDBJ databases">
        <authorList>
            <person name="Alioto T."/>
            <person name="Alioto T."/>
            <person name="Gomez Garrido J."/>
        </authorList>
    </citation>
    <scope>NUCLEOTIDE SEQUENCE</scope>
</reference>
<dbReference type="Gene3D" id="6.10.140.1460">
    <property type="match status" value="1"/>
</dbReference>
<protein>
    <recommendedName>
        <fullName evidence="5">procollagen-proline 4-dioxygenase</fullName>
        <ecNumber evidence="5">1.14.11.2</ecNumber>
    </recommendedName>
</protein>
<dbReference type="GO" id="GO:0004656">
    <property type="term" value="F:procollagen-proline 4-dioxygenase activity"/>
    <property type="evidence" value="ECO:0007669"/>
    <property type="project" value="UniProtKB-EC"/>
</dbReference>
<dbReference type="FunFam" id="2.60.120.620:FF:000011">
    <property type="entry name" value="Prolyl alpha subunit"/>
    <property type="match status" value="1"/>
</dbReference>
<dbReference type="GO" id="GO:0005788">
    <property type="term" value="C:endoplasmic reticulum lumen"/>
    <property type="evidence" value="ECO:0007669"/>
    <property type="project" value="UniProtKB-SubCell"/>
</dbReference>
<organism evidence="15">
    <name type="scientific">Cacopsylla melanoneura</name>
    <dbReference type="NCBI Taxonomy" id="428564"/>
    <lineage>
        <taxon>Eukaryota</taxon>
        <taxon>Metazoa</taxon>
        <taxon>Ecdysozoa</taxon>
        <taxon>Arthropoda</taxon>
        <taxon>Hexapoda</taxon>
        <taxon>Insecta</taxon>
        <taxon>Pterygota</taxon>
        <taxon>Neoptera</taxon>
        <taxon>Paraneoptera</taxon>
        <taxon>Hemiptera</taxon>
        <taxon>Sternorrhyncha</taxon>
        <taxon>Psylloidea</taxon>
        <taxon>Psyllidae</taxon>
        <taxon>Psyllinae</taxon>
        <taxon>Cacopsylla</taxon>
    </lineage>
</organism>
<keyword evidence="13" id="KW-0732">Signal</keyword>
<keyword evidence="12" id="KW-0325">Glycoprotein</keyword>
<evidence type="ECO:0000313" key="15">
    <source>
        <dbReference type="EMBL" id="CAG6630254.1"/>
    </source>
</evidence>
<dbReference type="EC" id="1.14.11.2" evidence="5"/>
<dbReference type="InterPro" id="IPR044862">
    <property type="entry name" value="Pro_4_hyd_alph_FE2OG_OXY"/>
</dbReference>
<dbReference type="Gene3D" id="1.25.40.10">
    <property type="entry name" value="Tetratricopeptide repeat domain"/>
    <property type="match status" value="1"/>
</dbReference>
<dbReference type="Pfam" id="PF13640">
    <property type="entry name" value="2OG-FeII_Oxy_3"/>
    <property type="match status" value="1"/>
</dbReference>
<dbReference type="InterPro" id="IPR006620">
    <property type="entry name" value="Pro_4_hyd_alph"/>
</dbReference>
<evidence type="ECO:0000256" key="10">
    <source>
        <dbReference type="ARBA" id="ARBA00023002"/>
    </source>
</evidence>
<evidence type="ECO:0000256" key="7">
    <source>
        <dbReference type="ARBA" id="ARBA00022824"/>
    </source>
</evidence>
<feature type="chain" id="PRO_5034567774" description="procollagen-proline 4-dioxygenase" evidence="13">
    <location>
        <begin position="26"/>
        <end position="560"/>
    </location>
</feature>
<keyword evidence="10" id="KW-0560">Oxidoreductase</keyword>
<evidence type="ECO:0000256" key="13">
    <source>
        <dbReference type="SAM" id="SignalP"/>
    </source>
</evidence>
<evidence type="ECO:0000259" key="14">
    <source>
        <dbReference type="PROSITE" id="PS51471"/>
    </source>
</evidence>
<evidence type="ECO:0000256" key="8">
    <source>
        <dbReference type="ARBA" id="ARBA00022896"/>
    </source>
</evidence>
<feature type="signal peptide" evidence="13">
    <location>
        <begin position="1"/>
        <end position="25"/>
    </location>
</feature>
<keyword evidence="9" id="KW-0223">Dioxygenase</keyword>
<dbReference type="InterPro" id="IPR005123">
    <property type="entry name" value="Oxoglu/Fe-dep_dioxygenase_dom"/>
</dbReference>
<feature type="domain" description="Fe2OG dioxygenase" evidence="14">
    <location>
        <begin position="435"/>
        <end position="543"/>
    </location>
</feature>
<evidence type="ECO:0000256" key="4">
    <source>
        <dbReference type="ARBA" id="ARBA00006511"/>
    </source>
</evidence>
<dbReference type="Pfam" id="PF08336">
    <property type="entry name" value="P4Ha_N"/>
    <property type="match status" value="1"/>
</dbReference>
<dbReference type="PROSITE" id="PS51471">
    <property type="entry name" value="FE2OG_OXY"/>
    <property type="match status" value="1"/>
</dbReference>
<evidence type="ECO:0000256" key="6">
    <source>
        <dbReference type="ARBA" id="ARBA00022723"/>
    </source>
</evidence>
<dbReference type="InterPro" id="IPR011990">
    <property type="entry name" value="TPR-like_helical_dom_sf"/>
</dbReference>
<dbReference type="GO" id="GO:0005506">
    <property type="term" value="F:iron ion binding"/>
    <property type="evidence" value="ECO:0007669"/>
    <property type="project" value="InterPro"/>
</dbReference>
<sequence length="560" mass="64757">MRKACRFSFRIVLIFLTTRWQSCTGDLFLREHKLGEDYFTSVQSLTYLVTVENKLLNLLEKHLDFLREIDPEFEHDLYAWFGDHLAAVENPEEYVSHPITSYQLIKRLTVDWMDFRTTIIEKAPANFTDELKKEIEPYFPGVSDLNGAVHGISFLCSVYTMSFADFMQGRFLDRQYDVSLTVFDVLEMTYVSLTNNRIINACLMSIELLYRDDYPVKVLQESMGLYESVMKALNATGNYQMSNGLSNLLYRKFHNETLPEKPERVMQNEFIGKQRDLLETIQKKEKRTNMMLEEDSREVVMEDFKRFCAFCKYPNLSRSLLNKSLSCRYKTDLPFLKLSPLKMEELNLDPLVALFHDAISDKDIQFLKDAAIPQMQRAVVVNYDKESHQEKGQNYSDSRISETAWLNEGDHPVTDVLLDRLNVRIAMMTSRRIMTSESLQVNNYGLGGYFAPHFDALHYNPGFLKPNNDLDNREATVMFYMSDVEQGGSTVFLDLQLVVPPQKGAALCWYNLKPDRTVDLDTLHGACPVLVGSKWVCNKWIHRFADDHSSSIPQTALIAS</sequence>
<dbReference type="Gene3D" id="2.60.120.620">
    <property type="entry name" value="q2cbj1_9rhob like domain"/>
    <property type="match status" value="1"/>
</dbReference>
<dbReference type="AlphaFoldDB" id="A0A8D8QET8"/>
<accession>A0A8D8QET8</accession>
<evidence type="ECO:0000256" key="9">
    <source>
        <dbReference type="ARBA" id="ARBA00022964"/>
    </source>
</evidence>
<keyword evidence="6" id="KW-0479">Metal-binding</keyword>
<evidence type="ECO:0000256" key="3">
    <source>
        <dbReference type="ARBA" id="ARBA00004319"/>
    </source>
</evidence>
<evidence type="ECO:0000256" key="5">
    <source>
        <dbReference type="ARBA" id="ARBA00012269"/>
    </source>
</evidence>
<comment type="cofactor">
    <cofactor evidence="1">
        <name>L-ascorbate</name>
        <dbReference type="ChEBI" id="CHEBI:38290"/>
    </cofactor>
</comment>
<proteinExistence type="inferred from homology"/>
<comment type="function">
    <text evidence="2">Catalyzes the post-translational formation of 4-hydroxyproline in -Xaa-Pro-Gly- sequences in collagens and other proteins.</text>
</comment>
<evidence type="ECO:0000256" key="12">
    <source>
        <dbReference type="ARBA" id="ARBA00023180"/>
    </source>
</evidence>
<comment type="similarity">
    <text evidence="4">Belongs to the P4HA family.</text>
</comment>
<evidence type="ECO:0000256" key="1">
    <source>
        <dbReference type="ARBA" id="ARBA00001961"/>
    </source>
</evidence>
<keyword evidence="11" id="KW-0408">Iron</keyword>
<evidence type="ECO:0000256" key="2">
    <source>
        <dbReference type="ARBA" id="ARBA00002035"/>
    </source>
</evidence>
<keyword evidence="8" id="KW-0847">Vitamin C</keyword>